<dbReference type="STRING" id="1173022.Cri9333_2487"/>
<dbReference type="EMBL" id="CP003620">
    <property type="protein sequence ID" value="AFZ13354.1"/>
    <property type="molecule type" value="Genomic_DNA"/>
</dbReference>
<dbReference type="CDD" id="cd06260">
    <property type="entry name" value="DUF820-like"/>
    <property type="match status" value="1"/>
</dbReference>
<evidence type="ECO:0000313" key="3">
    <source>
        <dbReference type="Proteomes" id="UP000010472"/>
    </source>
</evidence>
<dbReference type="InterPro" id="IPR008538">
    <property type="entry name" value="Uma2"/>
</dbReference>
<evidence type="ECO:0000313" key="2">
    <source>
        <dbReference type="EMBL" id="AFZ13354.1"/>
    </source>
</evidence>
<dbReference type="AlphaFoldDB" id="K9W0N8"/>
<dbReference type="KEGG" id="cep:Cri9333_2487"/>
<keyword evidence="3" id="KW-1185">Reference proteome</keyword>
<dbReference type="PANTHER" id="PTHR47152">
    <property type="entry name" value="SLR2084 PROTEIN-RELATED"/>
    <property type="match status" value="1"/>
</dbReference>
<evidence type="ECO:0000259" key="1">
    <source>
        <dbReference type="Pfam" id="PF05685"/>
    </source>
</evidence>
<dbReference type="OrthoDB" id="427876at2"/>
<dbReference type="HOGENOM" id="CLU_098557_0_0_3"/>
<gene>
    <name evidence="2" type="ORF">Cri9333_2487</name>
</gene>
<dbReference type="InterPro" id="IPR011335">
    <property type="entry name" value="Restrct_endonuc-II-like"/>
</dbReference>
<dbReference type="RefSeq" id="WP_015203468.1">
    <property type="nucleotide sequence ID" value="NC_019753.1"/>
</dbReference>
<dbReference type="SUPFAM" id="SSF52980">
    <property type="entry name" value="Restriction endonuclease-like"/>
    <property type="match status" value="1"/>
</dbReference>
<accession>K9W0N8</accession>
<dbReference type="PATRIC" id="fig|1173022.3.peg.2686"/>
<sequence length="208" mass="24173">MVATSTPTEQRILLQNISWQLFENLLIELGEHNSHRLAYHKGNLEIMVPLPEHENCNRLIERLIVTLLEELQLEYNLFGSMTIKRSSMKAGKEPDSCYYIQNEALVRGKKTLDFNQDPPPDLALEIDISRSSLNQLELYADLGVKELWIYDGRTIHFYQLENGDYIECDRSPTFPILLASRVIEFLEQCQTLGVITALRQFREWLTSQ</sequence>
<feature type="domain" description="Putative restriction endonuclease" evidence="1">
    <location>
        <begin position="22"/>
        <end position="172"/>
    </location>
</feature>
<protein>
    <recommendedName>
        <fullName evidence="1">Putative restriction endonuclease domain-containing protein</fullName>
    </recommendedName>
</protein>
<name>K9W0N8_9CYAN</name>
<dbReference type="eggNOG" id="COG4636">
    <property type="taxonomic scope" value="Bacteria"/>
</dbReference>
<dbReference type="Pfam" id="PF05685">
    <property type="entry name" value="Uma2"/>
    <property type="match status" value="1"/>
</dbReference>
<proteinExistence type="predicted"/>
<reference evidence="2 3" key="1">
    <citation type="submission" date="2012-06" db="EMBL/GenBank/DDBJ databases">
        <title>Finished chromosome of genome of Crinalium epipsammum PCC 9333.</title>
        <authorList>
            <consortium name="US DOE Joint Genome Institute"/>
            <person name="Gugger M."/>
            <person name="Coursin T."/>
            <person name="Rippka R."/>
            <person name="Tandeau De Marsac N."/>
            <person name="Huntemann M."/>
            <person name="Wei C.-L."/>
            <person name="Han J."/>
            <person name="Detter J.C."/>
            <person name="Han C."/>
            <person name="Tapia R."/>
            <person name="Davenport K."/>
            <person name="Daligault H."/>
            <person name="Erkkila T."/>
            <person name="Gu W."/>
            <person name="Munk A.C.C."/>
            <person name="Teshima H."/>
            <person name="Xu Y."/>
            <person name="Chain P."/>
            <person name="Chen A."/>
            <person name="Krypides N."/>
            <person name="Mavromatis K."/>
            <person name="Markowitz V."/>
            <person name="Szeto E."/>
            <person name="Ivanova N."/>
            <person name="Mikhailova N."/>
            <person name="Ovchinnikova G."/>
            <person name="Pagani I."/>
            <person name="Pati A."/>
            <person name="Goodwin L."/>
            <person name="Peters L."/>
            <person name="Pitluck S."/>
            <person name="Woyke T."/>
            <person name="Kerfeld C."/>
        </authorList>
    </citation>
    <scope>NUCLEOTIDE SEQUENCE [LARGE SCALE GENOMIC DNA]</scope>
    <source>
        <strain evidence="2 3">PCC 9333</strain>
    </source>
</reference>
<dbReference type="InterPro" id="IPR012296">
    <property type="entry name" value="Nuclease_put_TT1808"/>
</dbReference>
<dbReference type="Proteomes" id="UP000010472">
    <property type="component" value="Chromosome"/>
</dbReference>
<organism evidence="2 3">
    <name type="scientific">Crinalium epipsammum PCC 9333</name>
    <dbReference type="NCBI Taxonomy" id="1173022"/>
    <lineage>
        <taxon>Bacteria</taxon>
        <taxon>Bacillati</taxon>
        <taxon>Cyanobacteriota</taxon>
        <taxon>Cyanophyceae</taxon>
        <taxon>Gomontiellales</taxon>
        <taxon>Gomontiellaceae</taxon>
        <taxon>Crinalium</taxon>
    </lineage>
</organism>
<dbReference type="Gene3D" id="3.90.1570.10">
    <property type="entry name" value="tt1808, chain A"/>
    <property type="match status" value="1"/>
</dbReference>